<dbReference type="EMBL" id="CVRI01000020">
    <property type="protein sequence ID" value="CRK90932.1"/>
    <property type="molecule type" value="Genomic_DNA"/>
</dbReference>
<dbReference type="Proteomes" id="UP000183832">
    <property type="component" value="Unassembled WGS sequence"/>
</dbReference>
<name>A0A1J1HU87_9DIPT</name>
<dbReference type="AlphaFoldDB" id="A0A1J1HU87"/>
<sequence length="62" mass="7013">MTRSEATIPALPNHLTELCSTWNSINHRIGSLKATPNNHCLRWCKIDGDLKKRNLKLSEVVS</sequence>
<protein>
    <submittedName>
        <fullName evidence="1">CLUMA_CG004621, isoform A</fullName>
    </submittedName>
</protein>
<keyword evidence="2" id="KW-1185">Reference proteome</keyword>
<organism evidence="1 2">
    <name type="scientific">Clunio marinus</name>
    <dbReference type="NCBI Taxonomy" id="568069"/>
    <lineage>
        <taxon>Eukaryota</taxon>
        <taxon>Metazoa</taxon>
        <taxon>Ecdysozoa</taxon>
        <taxon>Arthropoda</taxon>
        <taxon>Hexapoda</taxon>
        <taxon>Insecta</taxon>
        <taxon>Pterygota</taxon>
        <taxon>Neoptera</taxon>
        <taxon>Endopterygota</taxon>
        <taxon>Diptera</taxon>
        <taxon>Nematocera</taxon>
        <taxon>Chironomoidea</taxon>
        <taxon>Chironomidae</taxon>
        <taxon>Clunio</taxon>
    </lineage>
</organism>
<evidence type="ECO:0000313" key="2">
    <source>
        <dbReference type="Proteomes" id="UP000183832"/>
    </source>
</evidence>
<gene>
    <name evidence="1" type="ORF">CLUMA_CG004621</name>
</gene>
<reference evidence="1 2" key="1">
    <citation type="submission" date="2015-04" db="EMBL/GenBank/DDBJ databases">
        <authorList>
            <person name="Syromyatnikov M.Y."/>
            <person name="Popov V.N."/>
        </authorList>
    </citation>
    <scope>NUCLEOTIDE SEQUENCE [LARGE SCALE GENOMIC DNA]</scope>
</reference>
<proteinExistence type="predicted"/>
<evidence type="ECO:0000313" key="1">
    <source>
        <dbReference type="EMBL" id="CRK90932.1"/>
    </source>
</evidence>
<accession>A0A1J1HU87</accession>